<name>A0AAW1C7B9_CROAD</name>
<dbReference type="PANTHER" id="PTHR45624">
    <property type="entry name" value="MITOCHONDRIAL BASIC AMINO ACIDS TRANSPORTER-RELATED"/>
    <property type="match status" value="1"/>
</dbReference>
<comment type="similarity">
    <text evidence="2 11">Belongs to the mitochondrial carrier (TC 2.A.29) family.</text>
</comment>
<dbReference type="PROSITE" id="PS50920">
    <property type="entry name" value="SOLCAR"/>
    <property type="match status" value="1"/>
</dbReference>
<keyword evidence="8" id="KW-0496">Mitochondrion</keyword>
<reference evidence="12 13" key="1">
    <citation type="journal article" date="2024" name="Proc. Natl. Acad. Sci. U.S.A.">
        <title>The genetic regulatory architecture and epigenomic basis for age-related changes in rattlesnake venom.</title>
        <authorList>
            <person name="Hogan M.P."/>
            <person name="Holding M.L."/>
            <person name="Nystrom G.S."/>
            <person name="Colston T.J."/>
            <person name="Bartlett D.A."/>
            <person name="Mason A.J."/>
            <person name="Ellsworth S.A."/>
            <person name="Rautsaw R.M."/>
            <person name="Lawrence K.C."/>
            <person name="Strickland J.L."/>
            <person name="He B."/>
            <person name="Fraser P."/>
            <person name="Margres M.J."/>
            <person name="Gilbert D.M."/>
            <person name="Gibbs H.L."/>
            <person name="Parkinson C.L."/>
            <person name="Rokyta D.R."/>
        </authorList>
    </citation>
    <scope>NUCLEOTIDE SEQUENCE [LARGE SCALE GENOMIC DNA]</scope>
    <source>
        <strain evidence="12">DRR0105</strain>
    </source>
</reference>
<dbReference type="InterPro" id="IPR050567">
    <property type="entry name" value="Mitochondrial_Carrier"/>
</dbReference>
<proteinExistence type="inferred from homology"/>
<evidence type="ECO:0000256" key="1">
    <source>
        <dbReference type="ARBA" id="ARBA00004448"/>
    </source>
</evidence>
<evidence type="ECO:0000256" key="5">
    <source>
        <dbReference type="ARBA" id="ARBA00022737"/>
    </source>
</evidence>
<sequence length="150" mass="16552">MDFVAGAIGGGVSAAVGYPLDTVKVRIQTEAQYRGIWHCMRDIYRTERVPGCITGAIRVVLISPAEIAKVYTKDLWLCWAGIVIHVECIFSPTLSCVTGLLQLVKTNQTCGLCFYLGAVLVFLPGVQQPQWMSLRPECKQMVMDSINILD</sequence>
<accession>A0AAW1C7B9</accession>
<evidence type="ECO:0000256" key="2">
    <source>
        <dbReference type="ARBA" id="ARBA00006375"/>
    </source>
</evidence>
<keyword evidence="3 11" id="KW-0813">Transport</keyword>
<evidence type="ECO:0000256" key="11">
    <source>
        <dbReference type="RuleBase" id="RU000488"/>
    </source>
</evidence>
<dbReference type="InterPro" id="IPR018108">
    <property type="entry name" value="MCP_transmembrane"/>
</dbReference>
<evidence type="ECO:0000256" key="4">
    <source>
        <dbReference type="ARBA" id="ARBA00022692"/>
    </source>
</evidence>
<evidence type="ECO:0000256" key="9">
    <source>
        <dbReference type="ARBA" id="ARBA00023136"/>
    </source>
</evidence>
<dbReference type="GO" id="GO:0022857">
    <property type="term" value="F:transmembrane transporter activity"/>
    <property type="evidence" value="ECO:0007669"/>
    <property type="project" value="TreeGrafter"/>
</dbReference>
<dbReference type="AlphaFoldDB" id="A0AAW1C7B9"/>
<gene>
    <name evidence="12" type="ORF">NXF25_000615</name>
</gene>
<evidence type="ECO:0000256" key="7">
    <source>
        <dbReference type="ARBA" id="ARBA00022989"/>
    </source>
</evidence>
<dbReference type="Pfam" id="PF00153">
    <property type="entry name" value="Mito_carr"/>
    <property type="match status" value="1"/>
</dbReference>
<dbReference type="Proteomes" id="UP001474421">
    <property type="component" value="Unassembled WGS sequence"/>
</dbReference>
<organism evidence="12 13">
    <name type="scientific">Crotalus adamanteus</name>
    <name type="common">Eastern diamondback rattlesnake</name>
    <dbReference type="NCBI Taxonomy" id="8729"/>
    <lineage>
        <taxon>Eukaryota</taxon>
        <taxon>Metazoa</taxon>
        <taxon>Chordata</taxon>
        <taxon>Craniata</taxon>
        <taxon>Vertebrata</taxon>
        <taxon>Euteleostomi</taxon>
        <taxon>Lepidosauria</taxon>
        <taxon>Squamata</taxon>
        <taxon>Bifurcata</taxon>
        <taxon>Unidentata</taxon>
        <taxon>Episquamata</taxon>
        <taxon>Toxicofera</taxon>
        <taxon>Serpentes</taxon>
        <taxon>Colubroidea</taxon>
        <taxon>Viperidae</taxon>
        <taxon>Crotalinae</taxon>
        <taxon>Crotalus</taxon>
    </lineage>
</organism>
<protein>
    <submittedName>
        <fullName evidence="12">Solute carrier family 25 member 47</fullName>
    </submittedName>
</protein>
<dbReference type="PANTHER" id="PTHR45624:SF3">
    <property type="entry name" value="SOLUTE CARRIER FAMILY 25 MEMBER 47"/>
    <property type="match status" value="1"/>
</dbReference>
<dbReference type="SUPFAM" id="SSF103506">
    <property type="entry name" value="Mitochondrial carrier"/>
    <property type="match status" value="1"/>
</dbReference>
<comment type="subcellular location">
    <subcellularLocation>
        <location evidence="1">Mitochondrion inner membrane</location>
        <topology evidence="1">Multi-pass membrane protein</topology>
    </subcellularLocation>
</comment>
<evidence type="ECO:0000256" key="8">
    <source>
        <dbReference type="ARBA" id="ARBA00023128"/>
    </source>
</evidence>
<comment type="caution">
    <text evidence="12">The sequence shown here is derived from an EMBL/GenBank/DDBJ whole genome shotgun (WGS) entry which is preliminary data.</text>
</comment>
<evidence type="ECO:0000256" key="3">
    <source>
        <dbReference type="ARBA" id="ARBA00022448"/>
    </source>
</evidence>
<evidence type="ECO:0000313" key="12">
    <source>
        <dbReference type="EMBL" id="KAK9409440.1"/>
    </source>
</evidence>
<dbReference type="EMBL" id="JAOTOJ010000001">
    <property type="protein sequence ID" value="KAK9409440.1"/>
    <property type="molecule type" value="Genomic_DNA"/>
</dbReference>
<evidence type="ECO:0000256" key="6">
    <source>
        <dbReference type="ARBA" id="ARBA00022792"/>
    </source>
</evidence>
<dbReference type="Gene3D" id="1.50.40.10">
    <property type="entry name" value="Mitochondrial carrier domain"/>
    <property type="match status" value="1"/>
</dbReference>
<evidence type="ECO:0000313" key="13">
    <source>
        <dbReference type="Proteomes" id="UP001474421"/>
    </source>
</evidence>
<dbReference type="InterPro" id="IPR023395">
    <property type="entry name" value="MCP_dom_sf"/>
</dbReference>
<keyword evidence="4 10" id="KW-0812">Transmembrane</keyword>
<keyword evidence="7" id="KW-1133">Transmembrane helix</keyword>
<keyword evidence="13" id="KW-1185">Reference proteome</keyword>
<keyword evidence="5" id="KW-0677">Repeat</keyword>
<dbReference type="GO" id="GO:0005743">
    <property type="term" value="C:mitochondrial inner membrane"/>
    <property type="evidence" value="ECO:0007669"/>
    <property type="project" value="UniProtKB-SubCell"/>
</dbReference>
<feature type="repeat" description="Solcar" evidence="10">
    <location>
        <begin position="1"/>
        <end position="79"/>
    </location>
</feature>
<evidence type="ECO:0000256" key="10">
    <source>
        <dbReference type="PROSITE-ProRule" id="PRU00282"/>
    </source>
</evidence>
<keyword evidence="6" id="KW-0999">Mitochondrion inner membrane</keyword>
<keyword evidence="9 10" id="KW-0472">Membrane</keyword>